<comment type="caution">
    <text evidence="3">The sequence shown here is derived from an EMBL/GenBank/DDBJ whole genome shotgun (WGS) entry which is preliminary data.</text>
</comment>
<feature type="domain" description="Lcl C-terminal" evidence="2">
    <location>
        <begin position="205"/>
        <end position="310"/>
    </location>
</feature>
<evidence type="ECO:0000259" key="2">
    <source>
        <dbReference type="Pfam" id="PF07603"/>
    </source>
</evidence>
<proteinExistence type="predicted"/>
<keyword evidence="4" id="KW-1185">Reference proteome</keyword>
<keyword evidence="1" id="KW-0812">Transmembrane</keyword>
<dbReference type="RefSeq" id="WP_378067946.1">
    <property type="nucleotide sequence ID" value="NZ_JBHSBL010000017.1"/>
</dbReference>
<accession>A0ABV8IVU5</accession>
<feature type="transmembrane region" description="Helical" evidence="1">
    <location>
        <begin position="145"/>
        <end position="163"/>
    </location>
</feature>
<reference evidence="4" key="1">
    <citation type="journal article" date="2019" name="Int. J. Syst. Evol. Microbiol.">
        <title>The Global Catalogue of Microorganisms (GCM) 10K type strain sequencing project: providing services to taxonomists for standard genome sequencing and annotation.</title>
        <authorList>
            <consortium name="The Broad Institute Genomics Platform"/>
            <consortium name="The Broad Institute Genome Sequencing Center for Infectious Disease"/>
            <person name="Wu L."/>
            <person name="Ma J."/>
        </authorList>
    </citation>
    <scope>NUCLEOTIDE SEQUENCE [LARGE SCALE GENOMIC DNA]</scope>
    <source>
        <strain evidence="4">TBRC 5832</strain>
    </source>
</reference>
<dbReference type="PANTHER" id="PTHR35812">
    <property type="entry name" value="LIPOPROTEIN"/>
    <property type="match status" value="1"/>
</dbReference>
<gene>
    <name evidence="3" type="ORF">ACFO0C_18765</name>
</gene>
<evidence type="ECO:0000256" key="1">
    <source>
        <dbReference type="SAM" id="Phobius"/>
    </source>
</evidence>
<dbReference type="Pfam" id="PF07603">
    <property type="entry name" value="Lcl_C"/>
    <property type="match status" value="1"/>
</dbReference>
<sequence length="311" mass="33439">MTEELRQVTEAARWLDEDDRAVFALWRREITGEIDRADVGAGAVQRMRTRLDRCRSLVAALDAEPRCPVLGHTVSLWDGEPSAEWRGRIEPHVRDCRTCLNRLRGETPVDRVLARDKPAPVRAAAVAPVPAAAPASRRGIRLSEVLVSVVVVLVVVAGGLTAYTQMPKRSQPVAKPVAVSPSVTTAASPSPSCGAGLRALSADEVRDGATCLVWQRRIAPATYTFAGARTYCAELGGGWRVPTRNELAGIVTVAGPVPTIDRKAFPGTPEAAFWTSTKVTATQAWAIDFATGEAAGDTARSSRIRVRCVRK</sequence>
<dbReference type="EMBL" id="JBHSBL010000017">
    <property type="protein sequence ID" value="MFC4066984.1"/>
    <property type="molecule type" value="Genomic_DNA"/>
</dbReference>
<organism evidence="3 4">
    <name type="scientific">Actinoplanes subglobosus</name>
    <dbReference type="NCBI Taxonomy" id="1547892"/>
    <lineage>
        <taxon>Bacteria</taxon>
        <taxon>Bacillati</taxon>
        <taxon>Actinomycetota</taxon>
        <taxon>Actinomycetes</taxon>
        <taxon>Micromonosporales</taxon>
        <taxon>Micromonosporaceae</taxon>
        <taxon>Actinoplanes</taxon>
    </lineage>
</organism>
<evidence type="ECO:0000313" key="3">
    <source>
        <dbReference type="EMBL" id="MFC4066984.1"/>
    </source>
</evidence>
<evidence type="ECO:0000313" key="4">
    <source>
        <dbReference type="Proteomes" id="UP001595867"/>
    </source>
</evidence>
<dbReference type="PANTHER" id="PTHR35812:SF1">
    <property type="entry name" value="LIPOPROTEIN"/>
    <property type="match status" value="1"/>
</dbReference>
<keyword evidence="1" id="KW-0472">Membrane</keyword>
<dbReference type="InterPro" id="IPR011460">
    <property type="entry name" value="Lcl_C"/>
</dbReference>
<dbReference type="Proteomes" id="UP001595867">
    <property type="component" value="Unassembled WGS sequence"/>
</dbReference>
<keyword evidence="1" id="KW-1133">Transmembrane helix</keyword>
<name>A0ABV8IVU5_9ACTN</name>
<protein>
    <submittedName>
        <fullName evidence="3">DUF1566 domain-containing protein</fullName>
    </submittedName>
</protein>